<keyword evidence="2" id="KW-1185">Reference proteome</keyword>
<protein>
    <submittedName>
        <fullName evidence="1">Uncharacterized protein</fullName>
    </submittedName>
</protein>
<comment type="caution">
    <text evidence="1">The sequence shown here is derived from an EMBL/GenBank/DDBJ whole genome shotgun (WGS) entry which is preliminary data.</text>
</comment>
<dbReference type="Proteomes" id="UP000652761">
    <property type="component" value="Unassembled WGS sequence"/>
</dbReference>
<organism evidence="1 2">
    <name type="scientific">Colocasia esculenta</name>
    <name type="common">Wild taro</name>
    <name type="synonym">Arum esculentum</name>
    <dbReference type="NCBI Taxonomy" id="4460"/>
    <lineage>
        <taxon>Eukaryota</taxon>
        <taxon>Viridiplantae</taxon>
        <taxon>Streptophyta</taxon>
        <taxon>Embryophyta</taxon>
        <taxon>Tracheophyta</taxon>
        <taxon>Spermatophyta</taxon>
        <taxon>Magnoliopsida</taxon>
        <taxon>Liliopsida</taxon>
        <taxon>Araceae</taxon>
        <taxon>Aroideae</taxon>
        <taxon>Colocasieae</taxon>
        <taxon>Colocasia</taxon>
    </lineage>
</organism>
<evidence type="ECO:0000313" key="1">
    <source>
        <dbReference type="EMBL" id="MQL86716.1"/>
    </source>
</evidence>
<proteinExistence type="predicted"/>
<accession>A0A843UVU5</accession>
<sequence length="191" mass="22009">MASKAELRMHITNKGLDINANFWDRVFKLVQIIEPLYEVLRVVDEDRRPTIGLVYAKIEAVNKIREVSPRYVHLILDVVEDRWDQQMSRDLHIAAYYLHLAYYYVMELSYDDDLTTAFTQSSLRQMKSFREGVGSFAEPSTIAGRDRIEGDDPKRGKVEHGWQSRVGWLGRPQPIPTLSRAIVGLSRAESA</sequence>
<gene>
    <name evidence="1" type="ORF">Taro_019251</name>
</gene>
<dbReference type="AlphaFoldDB" id="A0A843UVU5"/>
<dbReference type="EMBL" id="NMUH01000921">
    <property type="protein sequence ID" value="MQL86716.1"/>
    <property type="molecule type" value="Genomic_DNA"/>
</dbReference>
<dbReference type="SUPFAM" id="SSF53098">
    <property type="entry name" value="Ribonuclease H-like"/>
    <property type="match status" value="1"/>
</dbReference>
<reference evidence="1" key="1">
    <citation type="submission" date="2017-07" db="EMBL/GenBank/DDBJ databases">
        <title>Taro Niue Genome Assembly and Annotation.</title>
        <authorList>
            <person name="Atibalentja N."/>
            <person name="Keating K."/>
            <person name="Fields C.J."/>
        </authorList>
    </citation>
    <scope>NUCLEOTIDE SEQUENCE</scope>
    <source>
        <strain evidence="1">Niue_2</strain>
        <tissue evidence="1">Leaf</tissue>
    </source>
</reference>
<dbReference type="InterPro" id="IPR012337">
    <property type="entry name" value="RNaseH-like_sf"/>
</dbReference>
<name>A0A843UVU5_COLES</name>
<evidence type="ECO:0000313" key="2">
    <source>
        <dbReference type="Proteomes" id="UP000652761"/>
    </source>
</evidence>